<organism evidence="1 2">
    <name type="scientific">Rhodococcus phage Finch</name>
    <dbReference type="NCBI Taxonomy" id="2094144"/>
    <lineage>
        <taxon>Viruses</taxon>
        <taxon>Duplodnaviria</taxon>
        <taxon>Heunggongvirae</taxon>
        <taxon>Uroviricota</taxon>
        <taxon>Caudoviricetes</taxon>
        <taxon>Finchvirus</taxon>
        <taxon>Finchvirus finch</taxon>
    </lineage>
</organism>
<gene>
    <name evidence="1" type="primary">58</name>
    <name evidence="1" type="ORF">SEA_FINCH_58</name>
</gene>
<dbReference type="GeneID" id="64766311"/>
<dbReference type="KEGG" id="vg:64766311"/>
<reference evidence="2" key="1">
    <citation type="submission" date="2018-02" db="EMBL/GenBank/DDBJ databases">
        <authorList>
            <person name="Cohen D.B."/>
            <person name="Kent A.D."/>
        </authorList>
    </citation>
    <scope>NUCLEOTIDE SEQUENCE [LARGE SCALE GENOMIC DNA]</scope>
</reference>
<proteinExistence type="predicted"/>
<accession>A0A2P1JXC5</accession>
<evidence type="ECO:0000313" key="1">
    <source>
        <dbReference type="EMBL" id="AVO24997.1"/>
    </source>
</evidence>
<dbReference type="EMBL" id="MG962366">
    <property type="protein sequence ID" value="AVO24997.1"/>
    <property type="molecule type" value="Genomic_DNA"/>
</dbReference>
<keyword evidence="2" id="KW-1185">Reference proteome</keyword>
<protein>
    <submittedName>
        <fullName evidence="1">Uncharacterized protein</fullName>
    </submittedName>
</protein>
<name>A0A2P1JXC5_9CAUD</name>
<dbReference type="RefSeq" id="YP_010059080.1">
    <property type="nucleotide sequence ID" value="NC_054724.1"/>
</dbReference>
<evidence type="ECO:0000313" key="2">
    <source>
        <dbReference type="Proteomes" id="UP000241290"/>
    </source>
</evidence>
<sequence length="54" mass="6214">MRLFRRRDKYCAHSNLIGIYGDAIYYVPGYRRLICKDCGQALDGPVTLADDRTC</sequence>
<dbReference type="Proteomes" id="UP000241290">
    <property type="component" value="Genome"/>
</dbReference>